<dbReference type="EMBL" id="UINC01088170">
    <property type="protein sequence ID" value="SVC38164.1"/>
    <property type="molecule type" value="Genomic_DNA"/>
</dbReference>
<accession>A0A382LMX5</accession>
<reference evidence="1" key="1">
    <citation type="submission" date="2018-05" db="EMBL/GenBank/DDBJ databases">
        <authorList>
            <person name="Lanie J.A."/>
            <person name="Ng W.-L."/>
            <person name="Kazmierczak K.M."/>
            <person name="Andrzejewski T.M."/>
            <person name="Davidsen T.M."/>
            <person name="Wayne K.J."/>
            <person name="Tettelin H."/>
            <person name="Glass J.I."/>
            <person name="Rusch D."/>
            <person name="Podicherti R."/>
            <person name="Tsui H.-C.T."/>
            <person name="Winkler M.E."/>
        </authorList>
    </citation>
    <scope>NUCLEOTIDE SEQUENCE</scope>
</reference>
<evidence type="ECO:0008006" key="2">
    <source>
        <dbReference type="Google" id="ProtNLM"/>
    </source>
</evidence>
<organism evidence="1">
    <name type="scientific">marine metagenome</name>
    <dbReference type="NCBI Taxonomy" id="408172"/>
    <lineage>
        <taxon>unclassified sequences</taxon>
        <taxon>metagenomes</taxon>
        <taxon>ecological metagenomes</taxon>
    </lineage>
</organism>
<name>A0A382LMX5_9ZZZZ</name>
<gene>
    <name evidence="1" type="ORF">METZ01_LOCUS291018</name>
</gene>
<feature type="non-terminal residue" evidence="1">
    <location>
        <position position="53"/>
    </location>
</feature>
<proteinExistence type="predicted"/>
<dbReference type="AlphaFoldDB" id="A0A382LMX5"/>
<sequence length="53" mass="5961">MKITLKLYAMLSTYLPPNTQDNQIDIEVEDNATPASVLAKYMVPPENCHLVLI</sequence>
<protein>
    <recommendedName>
        <fullName evidence="2">Ubiquitin Mut7-C domain-containing protein</fullName>
    </recommendedName>
</protein>
<evidence type="ECO:0000313" key="1">
    <source>
        <dbReference type="EMBL" id="SVC38164.1"/>
    </source>
</evidence>